<feature type="compositionally biased region" description="Polar residues" evidence="2">
    <location>
        <begin position="86"/>
        <end position="100"/>
    </location>
</feature>
<protein>
    <submittedName>
        <fullName evidence="5">Zinc finger protein ZAT4-like</fullName>
    </submittedName>
</protein>
<feature type="domain" description="C2H2-type" evidence="3">
    <location>
        <begin position="7"/>
        <end position="34"/>
    </location>
</feature>
<dbReference type="PANTHER" id="PTHR46326">
    <property type="entry name" value="ZINC FINGER PROTEIN ZAT1-RELATED"/>
    <property type="match status" value="1"/>
</dbReference>
<dbReference type="AlphaFoldDB" id="A0A8B8LKA4"/>
<sequence length="247" mass="27922">MEKNNSRVCKICNKCFSSGKSMGGHMRSHLAKLPIPPKPETENQSLDNSAKSTHCSIQSASSLTSHPQRKTTQNFRSLKHNFLASLANSNRENESGSYPKNPTRKRSKCHRKFIAATKMKAEPKQVNSSFESLPVEEAARSLLMLSKDKWPESKEIKTQKTKETNRMEAKDSKYGRDDSLVQTQSQFRFKCKRCGKTFQSYQALGGHIANHSKNEKLCQEVHQSGDERSGNNSDILDQNVFECPYCS</sequence>
<dbReference type="KEGG" id="aprc:113865450"/>
<evidence type="ECO:0000256" key="1">
    <source>
        <dbReference type="PROSITE-ProRule" id="PRU00042"/>
    </source>
</evidence>
<dbReference type="PROSITE" id="PS50157">
    <property type="entry name" value="ZINC_FINGER_C2H2_2"/>
    <property type="match status" value="2"/>
</dbReference>
<dbReference type="Gene3D" id="3.30.160.60">
    <property type="entry name" value="Classic Zinc Finger"/>
    <property type="match status" value="1"/>
</dbReference>
<dbReference type="InterPro" id="IPR013087">
    <property type="entry name" value="Znf_C2H2_type"/>
</dbReference>
<keyword evidence="4" id="KW-1185">Reference proteome</keyword>
<dbReference type="InterPro" id="IPR044303">
    <property type="entry name" value="ZAT1/4/9"/>
</dbReference>
<dbReference type="InterPro" id="IPR036236">
    <property type="entry name" value="Znf_C2H2_sf"/>
</dbReference>
<accession>A0A8B8LKA4</accession>
<dbReference type="PANTHER" id="PTHR46326:SF10">
    <property type="entry name" value="C2H2 AND C2HC ZINC FINGER PROTEIN"/>
    <property type="match status" value="1"/>
</dbReference>
<dbReference type="SUPFAM" id="SSF57667">
    <property type="entry name" value="beta-beta-alpha zinc fingers"/>
    <property type="match status" value="1"/>
</dbReference>
<evidence type="ECO:0000313" key="5">
    <source>
        <dbReference type="RefSeq" id="XP_027355798.1"/>
    </source>
</evidence>
<evidence type="ECO:0000256" key="2">
    <source>
        <dbReference type="SAM" id="MobiDB-lite"/>
    </source>
</evidence>
<keyword evidence="1" id="KW-0863">Zinc-finger</keyword>
<organism evidence="4 5">
    <name type="scientific">Abrus precatorius</name>
    <name type="common">Indian licorice</name>
    <name type="synonym">Glycine abrus</name>
    <dbReference type="NCBI Taxonomy" id="3816"/>
    <lineage>
        <taxon>Eukaryota</taxon>
        <taxon>Viridiplantae</taxon>
        <taxon>Streptophyta</taxon>
        <taxon>Embryophyta</taxon>
        <taxon>Tracheophyta</taxon>
        <taxon>Spermatophyta</taxon>
        <taxon>Magnoliopsida</taxon>
        <taxon>eudicotyledons</taxon>
        <taxon>Gunneridae</taxon>
        <taxon>Pentapetalae</taxon>
        <taxon>rosids</taxon>
        <taxon>fabids</taxon>
        <taxon>Fabales</taxon>
        <taxon>Fabaceae</taxon>
        <taxon>Papilionoideae</taxon>
        <taxon>50 kb inversion clade</taxon>
        <taxon>NPAAA clade</taxon>
        <taxon>indigoferoid/millettioid clade</taxon>
        <taxon>Abreae</taxon>
        <taxon>Abrus</taxon>
    </lineage>
</organism>
<keyword evidence="1" id="KW-0862">Zinc</keyword>
<evidence type="ECO:0000259" key="3">
    <source>
        <dbReference type="PROSITE" id="PS50157"/>
    </source>
</evidence>
<feature type="domain" description="C2H2-type" evidence="3">
    <location>
        <begin position="189"/>
        <end position="216"/>
    </location>
</feature>
<dbReference type="GO" id="GO:0006355">
    <property type="term" value="P:regulation of DNA-templated transcription"/>
    <property type="evidence" value="ECO:0007669"/>
    <property type="project" value="InterPro"/>
</dbReference>
<dbReference type="GO" id="GO:0008270">
    <property type="term" value="F:zinc ion binding"/>
    <property type="evidence" value="ECO:0007669"/>
    <property type="project" value="UniProtKB-KW"/>
</dbReference>
<evidence type="ECO:0000313" key="4">
    <source>
        <dbReference type="Proteomes" id="UP000694853"/>
    </source>
</evidence>
<feature type="region of interest" description="Disordered" evidence="2">
    <location>
        <begin position="19"/>
        <end position="71"/>
    </location>
</feature>
<proteinExistence type="predicted"/>
<name>A0A8B8LKA4_ABRPR</name>
<gene>
    <name evidence="5" type="primary">LOC113865450</name>
</gene>
<keyword evidence="1" id="KW-0479">Metal-binding</keyword>
<dbReference type="OrthoDB" id="654211at2759"/>
<dbReference type="Proteomes" id="UP000694853">
    <property type="component" value="Unplaced"/>
</dbReference>
<dbReference type="PROSITE" id="PS00028">
    <property type="entry name" value="ZINC_FINGER_C2H2_1"/>
    <property type="match status" value="2"/>
</dbReference>
<dbReference type="Pfam" id="PF13912">
    <property type="entry name" value="zf-C2H2_6"/>
    <property type="match status" value="2"/>
</dbReference>
<dbReference type="GeneID" id="113865450"/>
<reference evidence="4" key="1">
    <citation type="journal article" date="2019" name="Toxins">
        <title>Detection of Abrin-Like and Prepropulchellin-Like Toxin Genes and Transcripts Using Whole Genome Sequencing and Full-Length Transcript Sequencing of Abrus precatorius.</title>
        <authorList>
            <person name="Hovde B.T."/>
            <person name="Daligault H.E."/>
            <person name="Hanschen E.R."/>
            <person name="Kunde Y.A."/>
            <person name="Johnson M.B."/>
            <person name="Starkenburg S.R."/>
            <person name="Johnson S.L."/>
        </authorList>
    </citation>
    <scope>NUCLEOTIDE SEQUENCE [LARGE SCALE GENOMIC DNA]</scope>
</reference>
<dbReference type="SMART" id="SM00355">
    <property type="entry name" value="ZnF_C2H2"/>
    <property type="match status" value="2"/>
</dbReference>
<feature type="region of interest" description="Disordered" evidence="2">
    <location>
        <begin position="153"/>
        <end position="177"/>
    </location>
</feature>
<feature type="compositionally biased region" description="Polar residues" evidence="2">
    <location>
        <begin position="42"/>
        <end position="71"/>
    </location>
</feature>
<feature type="region of interest" description="Disordered" evidence="2">
    <location>
        <begin position="85"/>
        <end position="108"/>
    </location>
</feature>
<reference evidence="5" key="2">
    <citation type="submission" date="2025-08" db="UniProtKB">
        <authorList>
            <consortium name="RefSeq"/>
        </authorList>
    </citation>
    <scope>IDENTIFICATION</scope>
    <source>
        <tissue evidence="5">Young leaves</tissue>
    </source>
</reference>
<dbReference type="RefSeq" id="XP_027355798.1">
    <property type="nucleotide sequence ID" value="XM_027499997.1"/>
</dbReference>